<evidence type="ECO:0000313" key="1">
    <source>
        <dbReference type="EMBL" id="SHL49637.1"/>
    </source>
</evidence>
<protein>
    <submittedName>
        <fullName evidence="1">Uncharacterized protein</fullName>
    </submittedName>
</protein>
<dbReference type="Proteomes" id="UP000184363">
    <property type="component" value="Unassembled WGS sequence"/>
</dbReference>
<proteinExistence type="predicted"/>
<evidence type="ECO:0000313" key="2">
    <source>
        <dbReference type="Proteomes" id="UP000184363"/>
    </source>
</evidence>
<organism evidence="1 2">
    <name type="scientific">Pseudonocardia thermophila</name>
    <dbReference type="NCBI Taxonomy" id="1848"/>
    <lineage>
        <taxon>Bacteria</taxon>
        <taxon>Bacillati</taxon>
        <taxon>Actinomycetota</taxon>
        <taxon>Actinomycetes</taxon>
        <taxon>Pseudonocardiales</taxon>
        <taxon>Pseudonocardiaceae</taxon>
        <taxon>Pseudonocardia</taxon>
    </lineage>
</organism>
<accession>A0A1M7B3W9</accession>
<dbReference type="RefSeq" id="WP_073460473.1">
    <property type="nucleotide sequence ID" value="NZ_CALGVN010000034.1"/>
</dbReference>
<gene>
    <name evidence="1" type="ORF">SAMN05443637_13220</name>
</gene>
<reference evidence="1 2" key="1">
    <citation type="submission" date="2016-11" db="EMBL/GenBank/DDBJ databases">
        <authorList>
            <person name="Jaros S."/>
            <person name="Januszkiewicz K."/>
            <person name="Wedrychowicz H."/>
        </authorList>
    </citation>
    <scope>NUCLEOTIDE SEQUENCE [LARGE SCALE GENOMIC DNA]</scope>
    <source>
        <strain evidence="1 2">DSM 43832</strain>
    </source>
</reference>
<sequence>MWRSERLAAAAARIEVELDAAWAALSAEAGEGFTDAELAELVLAEPNRHEWRIVDAALARSVCPECGAQPGAGPRGCPPCDRADGFRFAAREIDRPGVPAGNEHAIRVASAVARTRDRYSPRARAGYELLLPDLIEGALPTTAEAQAVKARINRLSPEQCDRVRSIEELTEREERTAP</sequence>
<dbReference type="EMBL" id="FRAP01000032">
    <property type="protein sequence ID" value="SHL49637.1"/>
    <property type="molecule type" value="Genomic_DNA"/>
</dbReference>
<name>A0A1M7B3W9_PSETH</name>
<dbReference type="AlphaFoldDB" id="A0A1M7B3W9"/>
<dbReference type="STRING" id="1848.SAMN05443637_13220"/>
<keyword evidence="2" id="KW-1185">Reference proteome</keyword>
<dbReference type="OrthoDB" id="3818361at2"/>